<evidence type="ECO:0000313" key="1">
    <source>
        <dbReference type="EMBL" id="EPF73261.1"/>
    </source>
</evidence>
<comment type="caution">
    <text evidence="1">The sequence shown here is derived from an EMBL/GenBank/DDBJ whole genome shotgun (WGS) entry which is preliminary data.</text>
</comment>
<dbReference type="Proteomes" id="UP000014568">
    <property type="component" value="Unassembled WGS sequence"/>
</dbReference>
<evidence type="ECO:0000313" key="2">
    <source>
        <dbReference type="Proteomes" id="UP000014568"/>
    </source>
</evidence>
<reference evidence="1 2" key="1">
    <citation type="submission" date="2013-06" db="EMBL/GenBank/DDBJ databases">
        <title>The Genome Sequence of Acinetobacter rudis CIP 110305.</title>
        <authorList>
            <consortium name="The Broad Institute Genome Sequencing Platform"/>
            <consortium name="The Broad Institute Genome Sequencing Center for Infectious Disease"/>
            <person name="Cerqueira G."/>
            <person name="Feldgarden M."/>
            <person name="Courvalin P."/>
            <person name="Perichon B."/>
            <person name="Grillot-Courvalin C."/>
            <person name="Clermont D."/>
            <person name="Rocha E."/>
            <person name="Yoon E.-J."/>
            <person name="Nemec A."/>
            <person name="Young S.K."/>
            <person name="Zeng Q."/>
            <person name="Gargeya S."/>
            <person name="Fitzgerald M."/>
            <person name="Abouelleil A."/>
            <person name="Alvarado L."/>
            <person name="Berlin A.M."/>
            <person name="Chapman S.B."/>
            <person name="Dewar J."/>
            <person name="Goldberg J."/>
            <person name="Griggs A."/>
            <person name="Gujja S."/>
            <person name="Hansen M."/>
            <person name="Howarth C."/>
            <person name="Imamovic A."/>
            <person name="Larimer J."/>
            <person name="McCowan C."/>
            <person name="Murphy C."/>
            <person name="Pearson M."/>
            <person name="Priest M."/>
            <person name="Roberts A."/>
            <person name="Saif S."/>
            <person name="Shea T."/>
            <person name="Sykes S."/>
            <person name="Wortman J."/>
            <person name="Nusbaum C."/>
            <person name="Birren B."/>
        </authorList>
    </citation>
    <scope>NUCLEOTIDE SEQUENCE [LARGE SCALE GENOMIC DNA]</scope>
    <source>
        <strain evidence="1 2">CIP 110305</strain>
    </source>
</reference>
<name>S3P386_9GAMM</name>
<dbReference type="AlphaFoldDB" id="S3P386"/>
<dbReference type="RefSeq" id="WP_016656534.1">
    <property type="nucleotide sequence ID" value="NZ_KE340353.1"/>
</dbReference>
<dbReference type="OrthoDB" id="6715657at2"/>
<gene>
    <name evidence="1" type="ORF">F945_02128</name>
</gene>
<sequence>MALQVGSVVIFVLGSPEMIVYKTSSKKVKCKWFCHEGRLHHSSFNIGELILTGQKFDSDRLSTQFN</sequence>
<organism evidence="1 2">
    <name type="scientific">Acinetobacter rudis CIP 110305</name>
    <dbReference type="NCBI Taxonomy" id="421052"/>
    <lineage>
        <taxon>Bacteria</taxon>
        <taxon>Pseudomonadati</taxon>
        <taxon>Pseudomonadota</taxon>
        <taxon>Gammaproteobacteria</taxon>
        <taxon>Moraxellales</taxon>
        <taxon>Moraxellaceae</taxon>
        <taxon>Acinetobacter</taxon>
    </lineage>
</organism>
<dbReference type="HOGENOM" id="CLU_2821330_0_0_6"/>
<accession>S3P386</accession>
<protein>
    <submittedName>
        <fullName evidence="1">Uncharacterized protein</fullName>
    </submittedName>
</protein>
<dbReference type="EMBL" id="ATGI01000028">
    <property type="protein sequence ID" value="EPF73261.1"/>
    <property type="molecule type" value="Genomic_DNA"/>
</dbReference>
<keyword evidence="2" id="KW-1185">Reference proteome</keyword>
<dbReference type="PATRIC" id="fig|421052.3.peg.2079"/>
<proteinExistence type="predicted"/>